<name>A0A8S5NTR2_9CAUD</name>
<proteinExistence type="predicted"/>
<dbReference type="EMBL" id="BK015248">
    <property type="protein sequence ID" value="DAD97756.1"/>
    <property type="molecule type" value="Genomic_DNA"/>
</dbReference>
<dbReference type="Pfam" id="PF09669">
    <property type="entry name" value="Phage_pRha"/>
    <property type="match status" value="1"/>
</dbReference>
<organism evidence="2">
    <name type="scientific">Myoviridae sp. ctkmZ20</name>
    <dbReference type="NCBI Taxonomy" id="2825166"/>
    <lineage>
        <taxon>Viruses</taxon>
        <taxon>Duplodnaviria</taxon>
        <taxon>Heunggongvirae</taxon>
        <taxon>Uroviricota</taxon>
        <taxon>Caudoviricetes</taxon>
    </lineage>
</organism>
<dbReference type="InterPro" id="IPR014054">
    <property type="entry name" value="Phage_regulatory_Rha"/>
</dbReference>
<keyword evidence="1" id="KW-0175">Coiled coil</keyword>
<evidence type="ECO:0000313" key="2">
    <source>
        <dbReference type="EMBL" id="DAD97756.1"/>
    </source>
</evidence>
<dbReference type="NCBIfam" id="TIGR02681">
    <property type="entry name" value="phage_pRha"/>
    <property type="match status" value="1"/>
</dbReference>
<sequence>MNEIVFRGTNDQALTNSLLVAKSFGKEHKHVLDSIRKLIEGCAEISADPMFEETTYVNEQNGQTYPMYLMNRDGFTLLVMDFKGKRAMQFKLEYIKAFNSMEAQIKASQKPKSQLEILQMSINQLVEQEHRLSSVERDVAEAKKEIAEMKQERVENGKLLLEAEVSENKVPEVSMRNKIRRLVNQYAAATNTSQRDIWHLVYDNLLYAYNIAITRYNRKKGQSYLDVAEEHGFLGKIFDIVSKVVNTNRDKM</sequence>
<feature type="coiled-coil region" evidence="1">
    <location>
        <begin position="125"/>
        <end position="152"/>
    </location>
</feature>
<accession>A0A8S5NTR2</accession>
<evidence type="ECO:0000256" key="1">
    <source>
        <dbReference type="SAM" id="Coils"/>
    </source>
</evidence>
<reference evidence="2" key="1">
    <citation type="journal article" date="2021" name="Proc. Natl. Acad. Sci. U.S.A.">
        <title>A Catalog of Tens of Thousands of Viruses from Human Metagenomes Reveals Hidden Associations with Chronic Diseases.</title>
        <authorList>
            <person name="Tisza M.J."/>
            <person name="Buck C.B."/>
        </authorList>
    </citation>
    <scope>NUCLEOTIDE SEQUENCE</scope>
    <source>
        <strain evidence="2">CtkmZ20</strain>
    </source>
</reference>
<protein>
    <submittedName>
        <fullName evidence="2">Regulatory protein</fullName>
    </submittedName>
</protein>